<dbReference type="PANTHER" id="PTHR43330">
    <property type="entry name" value="METHIONINE AMINOPEPTIDASE"/>
    <property type="match status" value="1"/>
</dbReference>
<keyword evidence="4 6" id="KW-0479">Metal-binding</keyword>
<evidence type="ECO:0000256" key="5">
    <source>
        <dbReference type="ARBA" id="ARBA00022801"/>
    </source>
</evidence>
<dbReference type="NCBIfam" id="TIGR00500">
    <property type="entry name" value="met_pdase_I"/>
    <property type="match status" value="1"/>
</dbReference>
<evidence type="ECO:0000313" key="9">
    <source>
        <dbReference type="Proteomes" id="UP000077623"/>
    </source>
</evidence>
<comment type="cofactor">
    <cofactor evidence="6">
        <name>Co(2+)</name>
        <dbReference type="ChEBI" id="CHEBI:48828"/>
    </cofactor>
    <cofactor evidence="6">
        <name>Zn(2+)</name>
        <dbReference type="ChEBI" id="CHEBI:29105"/>
    </cofactor>
    <cofactor evidence="6">
        <name>Mn(2+)</name>
        <dbReference type="ChEBI" id="CHEBI:29035"/>
    </cofactor>
    <cofactor evidence="6">
        <name>Fe(2+)</name>
        <dbReference type="ChEBI" id="CHEBI:29033"/>
    </cofactor>
    <text evidence="6">Binds 2 divalent metal cations per subunit. Has a high-affinity and a low affinity metal-binding site. The true nature of the physiological cofactor is under debate. The enzyme is active with cobalt, zinc, manganese or divalent iron ions.</text>
</comment>
<dbReference type="GO" id="GO:0005829">
    <property type="term" value="C:cytosol"/>
    <property type="evidence" value="ECO:0007669"/>
    <property type="project" value="TreeGrafter"/>
</dbReference>
<dbReference type="GO" id="GO:0006508">
    <property type="term" value="P:proteolysis"/>
    <property type="evidence" value="ECO:0007669"/>
    <property type="project" value="UniProtKB-KW"/>
</dbReference>
<feature type="domain" description="Peptidase M24" evidence="7">
    <location>
        <begin position="14"/>
        <end position="244"/>
    </location>
</feature>
<dbReference type="InterPro" id="IPR002467">
    <property type="entry name" value="Pept_M24A_MAP1"/>
</dbReference>
<dbReference type="InterPro" id="IPR000994">
    <property type="entry name" value="Pept_M24"/>
</dbReference>
<evidence type="ECO:0000256" key="4">
    <source>
        <dbReference type="ARBA" id="ARBA00022723"/>
    </source>
</evidence>
<comment type="catalytic activity">
    <reaction evidence="6">
        <text>Release of N-terminal amino acids, preferentially methionine, from peptides and arylamides.</text>
        <dbReference type="EC" id="3.4.11.18"/>
    </reaction>
</comment>
<evidence type="ECO:0000256" key="1">
    <source>
        <dbReference type="ARBA" id="ARBA00002521"/>
    </source>
</evidence>
<dbReference type="GO" id="GO:0070006">
    <property type="term" value="F:metalloaminopeptidase activity"/>
    <property type="evidence" value="ECO:0007669"/>
    <property type="project" value="InterPro"/>
</dbReference>
<gene>
    <name evidence="8" type="ORF">A6V39_03040</name>
</gene>
<evidence type="ECO:0000259" key="7">
    <source>
        <dbReference type="Pfam" id="PF00557"/>
    </source>
</evidence>
<dbReference type="EMBL" id="LWUJ01000011">
    <property type="protein sequence ID" value="OAL10386.1"/>
    <property type="molecule type" value="Genomic_DNA"/>
</dbReference>
<evidence type="ECO:0000313" key="8">
    <source>
        <dbReference type="EMBL" id="OAL10386.1"/>
    </source>
</evidence>
<dbReference type="Pfam" id="PF00557">
    <property type="entry name" value="Peptidase_M24"/>
    <property type="match status" value="1"/>
</dbReference>
<comment type="similarity">
    <text evidence="6">Belongs to the peptidase M24A family.</text>
</comment>
<reference evidence="9" key="1">
    <citation type="submission" date="2016-04" db="EMBL/GenBank/DDBJ databases">
        <authorList>
            <person name="Quiroz-Castaneda R.E."/>
            <person name="Martinez-Ocampo F."/>
        </authorList>
    </citation>
    <scope>NUCLEOTIDE SEQUENCE [LARGE SCALE GENOMIC DNA]</scope>
    <source>
        <strain evidence="9">INIFAP01</strain>
    </source>
</reference>
<dbReference type="InterPro" id="IPR036005">
    <property type="entry name" value="Creatinase/aminopeptidase-like"/>
</dbReference>
<evidence type="ECO:0000256" key="3">
    <source>
        <dbReference type="ARBA" id="ARBA00022670"/>
    </source>
</evidence>
<keyword evidence="3 6" id="KW-0645">Protease</keyword>
<dbReference type="InterPro" id="IPR001714">
    <property type="entry name" value="Pept_M24_MAP"/>
</dbReference>
<dbReference type="PRINTS" id="PR00599">
    <property type="entry name" value="MAPEPTIDASE"/>
</dbReference>
<evidence type="ECO:0000256" key="6">
    <source>
        <dbReference type="RuleBase" id="RU003653"/>
    </source>
</evidence>
<dbReference type="PANTHER" id="PTHR43330:SF27">
    <property type="entry name" value="METHIONINE AMINOPEPTIDASE"/>
    <property type="match status" value="1"/>
</dbReference>
<dbReference type="EC" id="3.4.11.18" evidence="6"/>
<dbReference type="STRING" id="432608.A6V39_03040"/>
<sequence length="264" mass="29668">MDDYTILNPDEIKEMREGGKIWQLISKELKEFTKAGVTGAEVNNKAKELFDKHRVETAFYLYHNFPGHICISVNDCIIHGVGHDITFKSGDKVTLDIGFKHKSIFIDSAMTLIIDPDTNSKYVDFIEHGHKALWAGIKAVRPKCTQGDIAYAIEKYVIDNTKYAIIDGFVGHTIGKEIHLKPNIYNKGLKPGQGMIIKPGTVICVEPMLLDQDTGEHRKGENGFDIFSKKVGSMTCHWEHMVLVMDNGIEVLTASEEEIKKYLG</sequence>
<comment type="caution">
    <text evidence="8">The sequence shown here is derived from an EMBL/GenBank/DDBJ whole genome shotgun (WGS) entry which is preliminary data.</text>
</comment>
<accession>A0A1A9QEK9</accession>
<dbReference type="RefSeq" id="WP_187150227.1">
    <property type="nucleotide sequence ID" value="NZ_LWUJ01000011.1"/>
</dbReference>
<comment type="function">
    <text evidence="1">Removes the N-terminal methionine from nascent proteins. The N-terminal methionine is often cleaved when the second residue in the primary sequence is small and uncharged (Met-Ala-, Cys, Gly, Pro, Ser, Thr, or Val). Requires deformylation of the N(alpha)-formylated initiator methionine before it can be hydrolyzed.</text>
</comment>
<dbReference type="Gene3D" id="3.90.230.10">
    <property type="entry name" value="Creatinase/methionine aminopeptidase superfamily"/>
    <property type="match status" value="1"/>
</dbReference>
<dbReference type="GO" id="GO:0004239">
    <property type="term" value="F:initiator methionyl aminopeptidase activity"/>
    <property type="evidence" value="ECO:0007669"/>
    <property type="project" value="UniProtKB-EC"/>
</dbReference>
<dbReference type="GO" id="GO:0046872">
    <property type="term" value="F:metal ion binding"/>
    <property type="evidence" value="ECO:0007669"/>
    <property type="project" value="UniProtKB-KW"/>
</dbReference>
<evidence type="ECO:0000256" key="2">
    <source>
        <dbReference type="ARBA" id="ARBA00022438"/>
    </source>
</evidence>
<protein>
    <recommendedName>
        <fullName evidence="6">Methionine aminopeptidase</fullName>
        <ecNumber evidence="6">3.4.11.18</ecNumber>
    </recommendedName>
</protein>
<keyword evidence="9" id="KW-1185">Reference proteome</keyword>
<proteinExistence type="inferred from homology"/>
<dbReference type="AlphaFoldDB" id="A0A1A9QEK9"/>
<dbReference type="Proteomes" id="UP000077623">
    <property type="component" value="Unassembled WGS sequence"/>
</dbReference>
<dbReference type="SUPFAM" id="SSF55920">
    <property type="entry name" value="Creatinase/aminopeptidase"/>
    <property type="match status" value="1"/>
</dbReference>
<keyword evidence="2 6" id="KW-0031">Aminopeptidase</keyword>
<name>A0A1A9QEK9_9MOLU</name>
<keyword evidence="5" id="KW-0378">Hydrolase</keyword>
<organism evidence="8 9">
    <name type="scientific">Candidatus Mycoplasma haematobovis</name>
    <dbReference type="NCBI Taxonomy" id="432608"/>
    <lineage>
        <taxon>Bacteria</taxon>
        <taxon>Bacillati</taxon>
        <taxon>Mycoplasmatota</taxon>
        <taxon>Mollicutes</taxon>
        <taxon>Mycoplasmataceae</taxon>
        <taxon>Mycoplasma</taxon>
    </lineage>
</organism>